<proteinExistence type="predicted"/>
<comment type="caution">
    <text evidence="1">The sequence shown here is derived from an EMBL/GenBank/DDBJ whole genome shotgun (WGS) entry which is preliminary data.</text>
</comment>
<gene>
    <name evidence="1" type="ORF">D777_03298</name>
</gene>
<protein>
    <submittedName>
        <fullName evidence="1">Uncharacterized protein</fullName>
    </submittedName>
</protein>
<name>A0A072MYU6_9GAMM</name>
<reference evidence="1 2" key="1">
    <citation type="submission" date="2012-12" db="EMBL/GenBank/DDBJ databases">
        <title>Genome assembly of Marinobacter sp. AK21.</title>
        <authorList>
            <person name="Khatri I."/>
            <person name="Kumar R."/>
            <person name="Vaidya B."/>
            <person name="Subramanian S."/>
            <person name="Pinnaka A."/>
        </authorList>
    </citation>
    <scope>NUCLEOTIDE SEQUENCE [LARGE SCALE GENOMIC DNA]</scope>
    <source>
        <strain evidence="1 2">AK21</strain>
    </source>
</reference>
<dbReference type="AlphaFoldDB" id="A0A072MYU6"/>
<organism evidence="1 2">
    <name type="scientific">Marinobacter nitratireducens</name>
    <dbReference type="NCBI Taxonomy" id="1137280"/>
    <lineage>
        <taxon>Bacteria</taxon>
        <taxon>Pseudomonadati</taxon>
        <taxon>Pseudomonadota</taxon>
        <taxon>Gammaproteobacteria</taxon>
        <taxon>Pseudomonadales</taxon>
        <taxon>Marinobacteraceae</taxon>
        <taxon>Marinobacter</taxon>
    </lineage>
</organism>
<evidence type="ECO:0000313" key="1">
    <source>
        <dbReference type="EMBL" id="KEF30122.1"/>
    </source>
</evidence>
<keyword evidence="2" id="KW-1185">Reference proteome</keyword>
<evidence type="ECO:0000313" key="2">
    <source>
        <dbReference type="Proteomes" id="UP000035057"/>
    </source>
</evidence>
<sequence>MHVLDSLLSIPTSFRHAGVSKMMVLLRKKEKTPAWRGRYHKKVISDRAGD</sequence>
<accession>A0A072MYU6</accession>
<dbReference type="PATRIC" id="fig|1137280.3.peg.3114"/>
<dbReference type="Proteomes" id="UP000035057">
    <property type="component" value="Unassembled WGS sequence"/>
</dbReference>
<dbReference type="EMBL" id="ANIE01000009">
    <property type="protein sequence ID" value="KEF30122.1"/>
    <property type="molecule type" value="Genomic_DNA"/>
</dbReference>